<keyword evidence="7" id="KW-0762">Sugar transport</keyword>
<evidence type="ECO:0000256" key="3">
    <source>
        <dbReference type="ARBA" id="ARBA00022448"/>
    </source>
</evidence>
<dbReference type="InterPro" id="IPR050490">
    <property type="entry name" value="Bact_solute-bd_prot1"/>
</dbReference>
<feature type="chain" id="PRO_5015935951" evidence="6">
    <location>
        <begin position="21"/>
        <end position="431"/>
    </location>
</feature>
<comment type="similarity">
    <text evidence="2">Belongs to the bacterial solute-binding protein 1 family.</text>
</comment>
<organism evidence="7 8">
    <name type="scientific">Chelatococcus asaccharovorans</name>
    <dbReference type="NCBI Taxonomy" id="28210"/>
    <lineage>
        <taxon>Bacteria</taxon>
        <taxon>Pseudomonadati</taxon>
        <taxon>Pseudomonadota</taxon>
        <taxon>Alphaproteobacteria</taxon>
        <taxon>Hyphomicrobiales</taxon>
        <taxon>Chelatococcaceae</taxon>
        <taxon>Chelatococcus</taxon>
    </lineage>
</organism>
<reference evidence="7 8" key="1">
    <citation type="submission" date="2018-05" db="EMBL/GenBank/DDBJ databases">
        <title>Genomic Encyclopedia of Type Strains, Phase IV (KMG-IV): sequencing the most valuable type-strain genomes for metagenomic binning, comparative biology and taxonomic classification.</title>
        <authorList>
            <person name="Goeker M."/>
        </authorList>
    </citation>
    <scope>NUCLEOTIDE SEQUENCE [LARGE SCALE GENOMIC DNA]</scope>
    <source>
        <strain evidence="7 8">DSM 6462</strain>
    </source>
</reference>
<dbReference type="Gene3D" id="3.40.190.10">
    <property type="entry name" value="Periplasmic binding protein-like II"/>
    <property type="match status" value="2"/>
</dbReference>
<keyword evidence="3" id="KW-0813">Transport</keyword>
<dbReference type="SUPFAM" id="SSF53850">
    <property type="entry name" value="Periplasmic binding protein-like II"/>
    <property type="match status" value="1"/>
</dbReference>
<proteinExistence type="inferred from homology"/>
<feature type="signal peptide" evidence="6">
    <location>
        <begin position="1"/>
        <end position="20"/>
    </location>
</feature>
<dbReference type="PANTHER" id="PTHR43649:SF34">
    <property type="entry name" value="ABC TRANSPORTER PERIPLASMIC-BINDING PROTEIN YCJN-RELATED"/>
    <property type="match status" value="1"/>
</dbReference>
<dbReference type="GO" id="GO:0042597">
    <property type="term" value="C:periplasmic space"/>
    <property type="evidence" value="ECO:0007669"/>
    <property type="project" value="UniProtKB-SubCell"/>
</dbReference>
<evidence type="ECO:0000313" key="8">
    <source>
        <dbReference type="Proteomes" id="UP000248021"/>
    </source>
</evidence>
<dbReference type="Pfam" id="PF13416">
    <property type="entry name" value="SBP_bac_8"/>
    <property type="match status" value="1"/>
</dbReference>
<keyword evidence="5" id="KW-0574">Periplasm</keyword>
<comment type="caution">
    <text evidence="7">The sequence shown here is derived from an EMBL/GenBank/DDBJ whole genome shotgun (WGS) entry which is preliminary data.</text>
</comment>
<protein>
    <submittedName>
        <fullName evidence="7">Multiple sugar transport system substrate-binding protein</fullName>
    </submittedName>
</protein>
<keyword evidence="8" id="KW-1185">Reference proteome</keyword>
<dbReference type="EMBL" id="QJJK01000017">
    <property type="protein sequence ID" value="PXW52249.1"/>
    <property type="molecule type" value="Genomic_DNA"/>
</dbReference>
<name>A0A2V3U4L3_9HYPH</name>
<evidence type="ECO:0000313" key="7">
    <source>
        <dbReference type="EMBL" id="PXW52249.1"/>
    </source>
</evidence>
<comment type="subcellular location">
    <subcellularLocation>
        <location evidence="1">Periplasm</location>
    </subcellularLocation>
</comment>
<dbReference type="RefSeq" id="WP_170147516.1">
    <property type="nucleotide sequence ID" value="NZ_JAHBRY010000001.1"/>
</dbReference>
<dbReference type="PROSITE" id="PS51318">
    <property type="entry name" value="TAT"/>
    <property type="match status" value="1"/>
</dbReference>
<evidence type="ECO:0000256" key="1">
    <source>
        <dbReference type="ARBA" id="ARBA00004418"/>
    </source>
</evidence>
<dbReference type="AlphaFoldDB" id="A0A2V3U4L3"/>
<dbReference type="PANTHER" id="PTHR43649">
    <property type="entry name" value="ARABINOSE-BINDING PROTEIN-RELATED"/>
    <property type="match status" value="1"/>
</dbReference>
<evidence type="ECO:0000256" key="6">
    <source>
        <dbReference type="SAM" id="SignalP"/>
    </source>
</evidence>
<evidence type="ECO:0000256" key="2">
    <source>
        <dbReference type="ARBA" id="ARBA00008520"/>
    </source>
</evidence>
<sequence length="431" mass="46425">MRRTLSRRALIAAAAGTGLAGLGGRAARAEAPALNILSHRVHQQVATSADRPGGDVTADWVKRNGRPLSWITLDNAPLHDRLQRELVLGETSIDAAYVLNTAISPRLLNLLEPLDPHMTAAPVEDFSDVAAGMVKAVTIDGSLRAIPIRHATVGLFYNEALFAEQGIAGPPTSMEELIDFAGRLTYRRPDGTAVNGFAFQGNSHFNFLTMAFAYDAPLIAPDLTLLPNEAGMVAMFQTLHTMFEKKILPRTMSAMSQDDVFTMIQNGRVAMALAIMGRYADFNDPKKSQFPGKIKLVPMVASAAVKEKVPLVATSDFWSVAIPKNAQNKDLTWSLIRALTGRDGTLRQALNGNGPVRSSVYADPRLVAAVPQARIEAAVLPHARPPLPIFAEAQRAADVMMQTSQGVLVGVMTPADAVKELRSKITPLLKA</sequence>
<dbReference type="Proteomes" id="UP000248021">
    <property type="component" value="Unassembled WGS sequence"/>
</dbReference>
<evidence type="ECO:0000256" key="5">
    <source>
        <dbReference type="ARBA" id="ARBA00022764"/>
    </source>
</evidence>
<evidence type="ECO:0000256" key="4">
    <source>
        <dbReference type="ARBA" id="ARBA00022729"/>
    </source>
</evidence>
<dbReference type="InterPro" id="IPR006311">
    <property type="entry name" value="TAT_signal"/>
</dbReference>
<keyword evidence="4 6" id="KW-0732">Signal</keyword>
<dbReference type="InterPro" id="IPR006059">
    <property type="entry name" value="SBP"/>
</dbReference>
<accession>A0A2V3U4L3</accession>
<gene>
    <name evidence="7" type="ORF">C7450_117113</name>
</gene>